<evidence type="ECO:0000256" key="1">
    <source>
        <dbReference type="ARBA" id="ARBA00006252"/>
    </source>
</evidence>
<dbReference type="InterPro" id="IPR003680">
    <property type="entry name" value="Flavodoxin_fold"/>
</dbReference>
<sequence>MEKKNVLIVYAHQEPKSFNGALRDVAVSALEEDGHDVYVSDLYAMKFDPVASKNMFIDLKDPKYFNFQKELSHAAETGQLADDLDMEMKKMLQADLIILQFPMYWLGLPAILKGWIEKCFAERVVFDTTKMKWFDNGPFVNKKLVMSFTTGGSASYFSNTGVFGDMDVLLWPIHNSLRLTGLQVLTPQIFYAPGEIASDDRKRMLDSWRERLRDIWKEDPLPFIHIDNFDPHLGFKLSEKYVEEQKMINLDQQLVRIWGKISII</sequence>
<dbReference type="PANTHER" id="PTHR10204:SF34">
    <property type="entry name" value="NAD(P)H DEHYDROGENASE [QUINONE] 1 ISOFORM 1"/>
    <property type="match status" value="1"/>
</dbReference>
<evidence type="ECO:0000256" key="2">
    <source>
        <dbReference type="ARBA" id="ARBA00023002"/>
    </source>
</evidence>
<dbReference type="PANTHER" id="PTHR10204">
    <property type="entry name" value="NAD P H OXIDOREDUCTASE-RELATED"/>
    <property type="match status" value="1"/>
</dbReference>
<proteinExistence type="inferred from homology"/>
<gene>
    <name evidence="4" type="ORF">MAR_024676</name>
</gene>
<dbReference type="Pfam" id="PF02525">
    <property type="entry name" value="Flavodoxin_2"/>
    <property type="match status" value="1"/>
</dbReference>
<evidence type="ECO:0000313" key="4">
    <source>
        <dbReference type="EMBL" id="WAR00304.1"/>
    </source>
</evidence>
<reference evidence="4" key="1">
    <citation type="submission" date="2022-11" db="EMBL/GenBank/DDBJ databases">
        <title>Centuries of genome instability and evolution in soft-shell clam transmissible cancer (bioRxiv).</title>
        <authorList>
            <person name="Hart S.F.M."/>
            <person name="Yonemitsu M.A."/>
            <person name="Giersch R.M."/>
            <person name="Beal B.F."/>
            <person name="Arriagada G."/>
            <person name="Davis B.W."/>
            <person name="Ostrander E.A."/>
            <person name="Goff S.P."/>
            <person name="Metzger M.J."/>
        </authorList>
    </citation>
    <scope>NUCLEOTIDE SEQUENCE</scope>
    <source>
        <strain evidence="4">MELC-2E11</strain>
        <tissue evidence="4">Siphon/mantle</tissue>
    </source>
</reference>
<evidence type="ECO:0000259" key="3">
    <source>
        <dbReference type="Pfam" id="PF02525"/>
    </source>
</evidence>
<dbReference type="SUPFAM" id="SSF52218">
    <property type="entry name" value="Flavoproteins"/>
    <property type="match status" value="1"/>
</dbReference>
<evidence type="ECO:0000313" key="5">
    <source>
        <dbReference type="Proteomes" id="UP001164746"/>
    </source>
</evidence>
<accession>A0ABY7DW46</accession>
<dbReference type="InterPro" id="IPR051545">
    <property type="entry name" value="NAD(P)H_dehydrogenase_qn"/>
</dbReference>
<keyword evidence="2" id="KW-0560">Oxidoreductase</keyword>
<protein>
    <submittedName>
        <fullName evidence="4">NQO1-like protein</fullName>
    </submittedName>
</protein>
<dbReference type="Gene3D" id="3.40.50.360">
    <property type="match status" value="1"/>
</dbReference>
<name>A0ABY7DW46_MYAAR</name>
<keyword evidence="5" id="KW-1185">Reference proteome</keyword>
<comment type="similarity">
    <text evidence="1">Belongs to the NAD(P)H dehydrogenase (quinone) family.</text>
</comment>
<dbReference type="Proteomes" id="UP001164746">
    <property type="component" value="Chromosome 3"/>
</dbReference>
<dbReference type="InterPro" id="IPR029039">
    <property type="entry name" value="Flavoprotein-like_sf"/>
</dbReference>
<dbReference type="EMBL" id="CP111014">
    <property type="protein sequence ID" value="WAR00304.1"/>
    <property type="molecule type" value="Genomic_DNA"/>
</dbReference>
<organism evidence="4 5">
    <name type="scientific">Mya arenaria</name>
    <name type="common">Soft-shell clam</name>
    <dbReference type="NCBI Taxonomy" id="6604"/>
    <lineage>
        <taxon>Eukaryota</taxon>
        <taxon>Metazoa</taxon>
        <taxon>Spiralia</taxon>
        <taxon>Lophotrochozoa</taxon>
        <taxon>Mollusca</taxon>
        <taxon>Bivalvia</taxon>
        <taxon>Autobranchia</taxon>
        <taxon>Heteroconchia</taxon>
        <taxon>Euheterodonta</taxon>
        <taxon>Imparidentia</taxon>
        <taxon>Neoheterodontei</taxon>
        <taxon>Myida</taxon>
        <taxon>Myoidea</taxon>
        <taxon>Myidae</taxon>
        <taxon>Mya</taxon>
    </lineage>
</organism>
<feature type="domain" description="Flavodoxin-like fold" evidence="3">
    <location>
        <begin position="4"/>
        <end position="212"/>
    </location>
</feature>